<gene>
    <name evidence="6" type="ORF">YH65_02910</name>
</gene>
<dbReference type="PANTHER" id="PTHR43667:SF1">
    <property type="entry name" value="CYCLOPROPANE-FATTY-ACYL-PHOSPHOLIPID SYNTHASE"/>
    <property type="match status" value="1"/>
</dbReference>
<evidence type="ECO:0000256" key="5">
    <source>
        <dbReference type="ARBA" id="ARBA00023098"/>
    </source>
</evidence>
<proteinExistence type="inferred from homology"/>
<dbReference type="Proteomes" id="UP000034444">
    <property type="component" value="Chromosome"/>
</dbReference>
<dbReference type="GO" id="GO:0032259">
    <property type="term" value="P:methylation"/>
    <property type="evidence" value="ECO:0007669"/>
    <property type="project" value="UniProtKB-KW"/>
</dbReference>
<evidence type="ECO:0000256" key="3">
    <source>
        <dbReference type="ARBA" id="ARBA00022679"/>
    </source>
</evidence>
<evidence type="ECO:0000313" key="7">
    <source>
        <dbReference type="Proteomes" id="UP000034444"/>
    </source>
</evidence>
<dbReference type="PANTHER" id="PTHR43667">
    <property type="entry name" value="CYCLOPROPANE-FATTY-ACYL-PHOSPHOLIPID SYNTHASE"/>
    <property type="match status" value="1"/>
</dbReference>
<name>A0A7U4RQA0_9BACT</name>
<keyword evidence="3" id="KW-0808">Transferase</keyword>
<reference evidence="6 7" key="1">
    <citation type="submission" date="2015-04" db="EMBL/GenBank/DDBJ databases">
        <title>Complete genome sequence of Sulfurovum lithotrophicum ATCC BAA-797T.</title>
        <authorList>
            <person name="Ahn J."/>
            <person name="Park G."/>
            <person name="Jeon W."/>
            <person name="Jang Y."/>
            <person name="Jang M."/>
            <person name="Lee H."/>
            <person name="Lee H."/>
        </authorList>
    </citation>
    <scope>NUCLEOTIDE SEQUENCE [LARGE SCALE GENOMIC DNA]</scope>
    <source>
        <strain evidence="7">ATCC BAA-797 / 42BKT</strain>
    </source>
</reference>
<keyword evidence="5" id="KW-0443">Lipid metabolism</keyword>
<evidence type="ECO:0000256" key="4">
    <source>
        <dbReference type="ARBA" id="ARBA00022691"/>
    </source>
</evidence>
<evidence type="ECO:0008006" key="8">
    <source>
        <dbReference type="Google" id="ProtNLM"/>
    </source>
</evidence>
<dbReference type="GO" id="GO:0008168">
    <property type="term" value="F:methyltransferase activity"/>
    <property type="evidence" value="ECO:0007669"/>
    <property type="project" value="UniProtKB-KW"/>
</dbReference>
<dbReference type="EMBL" id="CP011308">
    <property type="protein sequence ID" value="AKF24456.1"/>
    <property type="molecule type" value="Genomic_DNA"/>
</dbReference>
<evidence type="ECO:0000313" key="6">
    <source>
        <dbReference type="EMBL" id="AKF24456.1"/>
    </source>
</evidence>
<keyword evidence="7" id="KW-1185">Reference proteome</keyword>
<dbReference type="OrthoDB" id="9782855at2"/>
<dbReference type="Gene3D" id="3.40.50.150">
    <property type="entry name" value="Vaccinia Virus protein VP39"/>
    <property type="match status" value="1"/>
</dbReference>
<dbReference type="RefSeq" id="WP_046550551.1">
    <property type="nucleotide sequence ID" value="NZ_CP011308.1"/>
</dbReference>
<organism evidence="6 7">
    <name type="scientific">Sulfurovum lithotrophicum</name>
    <dbReference type="NCBI Taxonomy" id="206403"/>
    <lineage>
        <taxon>Bacteria</taxon>
        <taxon>Pseudomonadati</taxon>
        <taxon>Campylobacterota</taxon>
        <taxon>Epsilonproteobacteria</taxon>
        <taxon>Campylobacterales</taxon>
        <taxon>Sulfurovaceae</taxon>
        <taxon>Sulfurovum</taxon>
    </lineage>
</organism>
<dbReference type="PIRSF" id="PIRSF003085">
    <property type="entry name" value="CMAS"/>
    <property type="match status" value="1"/>
</dbReference>
<evidence type="ECO:0000256" key="2">
    <source>
        <dbReference type="ARBA" id="ARBA00022603"/>
    </source>
</evidence>
<keyword evidence="2" id="KW-0489">Methyltransferase</keyword>
<dbReference type="KEGG" id="slh:YH65_02910"/>
<dbReference type="AlphaFoldDB" id="A0A7U4RQA0"/>
<dbReference type="InterPro" id="IPR003333">
    <property type="entry name" value="CMAS"/>
</dbReference>
<dbReference type="GO" id="GO:0008610">
    <property type="term" value="P:lipid biosynthetic process"/>
    <property type="evidence" value="ECO:0007669"/>
    <property type="project" value="InterPro"/>
</dbReference>
<protein>
    <recommendedName>
        <fullName evidence="8">SAM-dependent methyltransferase</fullName>
    </recommendedName>
</protein>
<dbReference type="Pfam" id="PF02353">
    <property type="entry name" value="CMAS"/>
    <property type="match status" value="1"/>
</dbReference>
<dbReference type="InterPro" id="IPR029063">
    <property type="entry name" value="SAM-dependent_MTases_sf"/>
</dbReference>
<dbReference type="InterPro" id="IPR050723">
    <property type="entry name" value="CFA/CMAS"/>
</dbReference>
<dbReference type="SUPFAM" id="SSF53335">
    <property type="entry name" value="S-adenosyl-L-methionine-dependent methyltransferases"/>
    <property type="match status" value="1"/>
</dbReference>
<sequence length="431" mass="50857">MNRYEKQLSTFKKWLLEIATKLDSTLSVKLWDGEIIPLGKNAKDDILFAINSQEAVTRLIYRPKLETVFQLYYEGFIEVEGGTPLEMLKRWDHIGILNIVRSMSKFDLFKTFWPFVFKIKKGTYDEHAYSKNVSESRDDKELVQFHYDISNTFYKLFLDENMIYSCSYFKTPDTSLDQSQIDKLDYICKKLRLKKGEKFLDIGCGWGGLVCHAAQYYGVEAYGVTLSQAQYDYAQEKIKRLDLKDKVKVELSDYRNIKGKEYFDKIAQIGMFEHIGFKNHDTYFELMNKLLKPRGLYLHHAITRRVTWDIRKFKKPTAYQKVITKYIFPGAELDHIGQTVTNLERHGFEVHDVENLREHYKMTLEHWVDRLWNNKEKAIEEVGVSKMKLWLLYLSLFAISFDRGTNNLYQTISSKRRVGPSGLPLTRKNLY</sequence>
<dbReference type="CDD" id="cd02440">
    <property type="entry name" value="AdoMet_MTases"/>
    <property type="match status" value="1"/>
</dbReference>
<reference evidence="7" key="2">
    <citation type="journal article" date="2017" name="Stand. Genomic Sci.">
        <title>Complete genome sequence of the sulfur-oxidizing chemolithoautotrophic Sulfurovum lithotrophicum 42BKTT.</title>
        <authorList>
            <person name="Jeon W."/>
            <person name="Priscilla L."/>
            <person name="Park G."/>
            <person name="Lee H."/>
            <person name="Lee N."/>
            <person name="Lee D."/>
            <person name="Kwon H."/>
            <person name="Ahn I."/>
            <person name="Lee C."/>
            <person name="Lee H."/>
            <person name="Ahn J."/>
        </authorList>
    </citation>
    <scope>NUCLEOTIDE SEQUENCE [LARGE SCALE GENOMIC DNA]</scope>
    <source>
        <strain evidence="7">ATCC BAA-797 / 42BKT</strain>
    </source>
</reference>
<evidence type="ECO:0000256" key="1">
    <source>
        <dbReference type="ARBA" id="ARBA00010815"/>
    </source>
</evidence>
<comment type="similarity">
    <text evidence="1">Belongs to the CFA/CMAS family.</text>
</comment>
<keyword evidence="4" id="KW-0949">S-adenosyl-L-methionine</keyword>
<accession>A0A7U4RQA0</accession>